<sequence length="398" mass="44810">MTVLQAISSLLPVGQVVLRPIVRRALERANAYLRSARCFLDVLRDILPENEVMALRMTQSELLADRDILSAFIEDRHLITPSFVDKVESFVSRAKEWQRTLRDIPVMPPYENANIQPSNTPATPRSLDSTTRVQETEQDIIPSPVDSLTSVRPQRIRDSELQDSATFGVFHGVRTLTPTSRRSSVHTAEIVSSNMADDTPVLSSAHSEGMPLLFTSSPFDRRVIAVENQIKCVDGAVKRQKHDTQRDYSNNAIPFSHAPRIDVVPLPQEYGTVHPDEDEPGSSDFLIWLQIVLCNFSDPIFANDFKSQLVDLPPGELTYDEMCWVSDTVRKHSYTLDADEFVHEFARRRQADREARRMVPPTEHPLGSYGFLLSQEPSPPMSLSSVKSDPHLNANPEA</sequence>
<accession>A0ABP1DE90</accession>
<feature type="compositionally biased region" description="Polar residues" evidence="1">
    <location>
        <begin position="113"/>
        <end position="127"/>
    </location>
</feature>
<keyword evidence="3" id="KW-1185">Reference proteome</keyword>
<organism evidence="2 3">
    <name type="scientific">Somion occarium</name>
    <dbReference type="NCBI Taxonomy" id="3059160"/>
    <lineage>
        <taxon>Eukaryota</taxon>
        <taxon>Fungi</taxon>
        <taxon>Dikarya</taxon>
        <taxon>Basidiomycota</taxon>
        <taxon>Agaricomycotina</taxon>
        <taxon>Agaricomycetes</taxon>
        <taxon>Polyporales</taxon>
        <taxon>Cerrenaceae</taxon>
        <taxon>Somion</taxon>
    </lineage>
</organism>
<dbReference type="Proteomes" id="UP001497453">
    <property type="component" value="Chromosome 4"/>
</dbReference>
<gene>
    <name evidence="2" type="ORF">GFSPODELE1_LOCUS5739</name>
</gene>
<evidence type="ECO:0000256" key="1">
    <source>
        <dbReference type="SAM" id="MobiDB-lite"/>
    </source>
</evidence>
<name>A0ABP1DE90_9APHY</name>
<evidence type="ECO:0000313" key="2">
    <source>
        <dbReference type="EMBL" id="CAL1706160.1"/>
    </source>
</evidence>
<evidence type="ECO:0000313" key="3">
    <source>
        <dbReference type="Proteomes" id="UP001497453"/>
    </source>
</evidence>
<feature type="region of interest" description="Disordered" evidence="1">
    <location>
        <begin position="368"/>
        <end position="398"/>
    </location>
</feature>
<dbReference type="EMBL" id="OZ037947">
    <property type="protein sequence ID" value="CAL1706160.1"/>
    <property type="molecule type" value="Genomic_DNA"/>
</dbReference>
<reference evidence="3" key="1">
    <citation type="submission" date="2024-04" db="EMBL/GenBank/DDBJ databases">
        <authorList>
            <person name="Shaw F."/>
            <person name="Minotto A."/>
        </authorList>
    </citation>
    <scope>NUCLEOTIDE SEQUENCE [LARGE SCALE GENOMIC DNA]</scope>
</reference>
<protein>
    <submittedName>
        <fullName evidence="2">Uncharacterized protein</fullName>
    </submittedName>
</protein>
<proteinExistence type="predicted"/>
<feature type="region of interest" description="Disordered" evidence="1">
    <location>
        <begin position="108"/>
        <end position="127"/>
    </location>
</feature>